<dbReference type="eggNOG" id="ENOG502S9PK">
    <property type="taxonomic scope" value="Eukaryota"/>
</dbReference>
<evidence type="ECO:0000313" key="3">
    <source>
        <dbReference type="Proteomes" id="UP000002866"/>
    </source>
</evidence>
<dbReference type="AlphaFoldDB" id="I2H2C9"/>
<dbReference type="KEGG" id="tbl:TBLA_0D00210"/>
<gene>
    <name evidence="2" type="primary">TBLA0D00210</name>
    <name evidence="2" type="ORF">TBLA_0D00210</name>
</gene>
<protein>
    <submittedName>
        <fullName evidence="2">Uncharacterized protein</fullName>
    </submittedName>
</protein>
<dbReference type="OMA" id="CLIQQNY"/>
<dbReference type="HOGENOM" id="CLU_192397_0_0_1"/>
<dbReference type="FunCoup" id="I2H2C9">
    <property type="interactions" value="31"/>
</dbReference>
<sequence>MNSPAPIPTNSEMKNTPQEDPTKCPLCYSSLQKCLIQQNYAMIICPNVQCGYPFTTSENIDHILYVHEDEVLSVAESRLSNC</sequence>
<keyword evidence="3" id="KW-1185">Reference proteome</keyword>
<evidence type="ECO:0000313" key="2">
    <source>
        <dbReference type="EMBL" id="CCH60531.1"/>
    </source>
</evidence>
<reference evidence="2 3" key="1">
    <citation type="journal article" date="2011" name="Proc. Natl. Acad. Sci. U.S.A.">
        <title>Evolutionary erosion of yeast sex chromosomes by mating-type switching accidents.</title>
        <authorList>
            <person name="Gordon J.L."/>
            <person name="Armisen D."/>
            <person name="Proux-Wera E."/>
            <person name="Oheigeartaigh S.S."/>
            <person name="Byrne K.P."/>
            <person name="Wolfe K.H."/>
        </authorList>
    </citation>
    <scope>NUCLEOTIDE SEQUENCE [LARGE SCALE GENOMIC DNA]</scope>
    <source>
        <strain evidence="3">ATCC 34711 / CBS 6284 / DSM 70876 / NBRC 10599 / NRRL Y-10934 / UCD 77-7</strain>
    </source>
</reference>
<feature type="region of interest" description="Disordered" evidence="1">
    <location>
        <begin position="1"/>
        <end position="21"/>
    </location>
</feature>
<organism evidence="2 3">
    <name type="scientific">Henningerozyma blattae (strain ATCC 34711 / CBS 6284 / DSM 70876 / NBRC 10599 / NRRL Y-10934 / UCD 77-7)</name>
    <name type="common">Yeast</name>
    <name type="synonym">Tetrapisispora blattae</name>
    <dbReference type="NCBI Taxonomy" id="1071380"/>
    <lineage>
        <taxon>Eukaryota</taxon>
        <taxon>Fungi</taxon>
        <taxon>Dikarya</taxon>
        <taxon>Ascomycota</taxon>
        <taxon>Saccharomycotina</taxon>
        <taxon>Saccharomycetes</taxon>
        <taxon>Saccharomycetales</taxon>
        <taxon>Saccharomycetaceae</taxon>
        <taxon>Henningerozyma</taxon>
    </lineage>
</organism>
<dbReference type="Proteomes" id="UP000002866">
    <property type="component" value="Chromosome 4"/>
</dbReference>
<name>I2H2C9_HENB6</name>
<dbReference type="InParanoid" id="I2H2C9"/>
<accession>I2H2C9</accession>
<dbReference type="RefSeq" id="XP_004180050.1">
    <property type="nucleotide sequence ID" value="XM_004180002.1"/>
</dbReference>
<evidence type="ECO:0000256" key="1">
    <source>
        <dbReference type="SAM" id="MobiDB-lite"/>
    </source>
</evidence>
<proteinExistence type="predicted"/>
<feature type="compositionally biased region" description="Polar residues" evidence="1">
    <location>
        <begin position="1"/>
        <end position="19"/>
    </location>
</feature>
<dbReference type="EMBL" id="HE806319">
    <property type="protein sequence ID" value="CCH60531.1"/>
    <property type="molecule type" value="Genomic_DNA"/>
</dbReference>
<dbReference type="OrthoDB" id="4039633at2759"/>
<dbReference type="GeneID" id="14495635"/>